<dbReference type="Proteomes" id="UP000054558">
    <property type="component" value="Unassembled WGS sequence"/>
</dbReference>
<dbReference type="EMBL" id="DF237231">
    <property type="protein sequence ID" value="GAQ86310.1"/>
    <property type="molecule type" value="Genomic_DNA"/>
</dbReference>
<accession>A0A1Y1I5S5</accession>
<keyword evidence="4" id="KW-1185">Reference proteome</keyword>
<proteinExistence type="predicted"/>
<dbReference type="AlphaFoldDB" id="A0A1Y1I5S5"/>
<evidence type="ECO:0000256" key="2">
    <source>
        <dbReference type="SAM" id="MobiDB-lite"/>
    </source>
</evidence>
<organism evidence="3 4">
    <name type="scientific">Klebsormidium nitens</name>
    <name type="common">Green alga</name>
    <name type="synonym">Ulothrix nitens</name>
    <dbReference type="NCBI Taxonomy" id="105231"/>
    <lineage>
        <taxon>Eukaryota</taxon>
        <taxon>Viridiplantae</taxon>
        <taxon>Streptophyta</taxon>
        <taxon>Klebsormidiophyceae</taxon>
        <taxon>Klebsormidiales</taxon>
        <taxon>Klebsormidiaceae</taxon>
        <taxon>Klebsormidium</taxon>
    </lineage>
</organism>
<name>A0A1Y1I5S5_KLENI</name>
<keyword evidence="1" id="KW-0175">Coiled coil</keyword>
<gene>
    <name evidence="3" type="ORF">KFL_002820060</name>
</gene>
<evidence type="ECO:0000256" key="1">
    <source>
        <dbReference type="SAM" id="Coils"/>
    </source>
</evidence>
<evidence type="ECO:0000313" key="4">
    <source>
        <dbReference type="Proteomes" id="UP000054558"/>
    </source>
</evidence>
<protein>
    <submittedName>
        <fullName evidence="3">Uncharacterized protein</fullName>
    </submittedName>
</protein>
<feature type="coiled-coil region" evidence="1">
    <location>
        <begin position="103"/>
        <end position="130"/>
    </location>
</feature>
<feature type="region of interest" description="Disordered" evidence="2">
    <location>
        <begin position="20"/>
        <end position="53"/>
    </location>
</feature>
<reference evidence="3 4" key="1">
    <citation type="journal article" date="2014" name="Nat. Commun.">
        <title>Klebsormidium flaccidum genome reveals primary factors for plant terrestrial adaptation.</title>
        <authorList>
            <person name="Hori K."/>
            <person name="Maruyama F."/>
            <person name="Fujisawa T."/>
            <person name="Togashi T."/>
            <person name="Yamamoto N."/>
            <person name="Seo M."/>
            <person name="Sato S."/>
            <person name="Yamada T."/>
            <person name="Mori H."/>
            <person name="Tajima N."/>
            <person name="Moriyama T."/>
            <person name="Ikeuchi M."/>
            <person name="Watanabe M."/>
            <person name="Wada H."/>
            <person name="Kobayashi K."/>
            <person name="Saito M."/>
            <person name="Masuda T."/>
            <person name="Sasaki-Sekimoto Y."/>
            <person name="Mashiguchi K."/>
            <person name="Awai K."/>
            <person name="Shimojima M."/>
            <person name="Masuda S."/>
            <person name="Iwai M."/>
            <person name="Nobusawa T."/>
            <person name="Narise T."/>
            <person name="Kondo S."/>
            <person name="Saito H."/>
            <person name="Sato R."/>
            <person name="Murakawa M."/>
            <person name="Ihara Y."/>
            <person name="Oshima-Yamada Y."/>
            <person name="Ohtaka K."/>
            <person name="Satoh M."/>
            <person name="Sonobe K."/>
            <person name="Ishii M."/>
            <person name="Ohtani R."/>
            <person name="Kanamori-Sato M."/>
            <person name="Honoki R."/>
            <person name="Miyazaki D."/>
            <person name="Mochizuki H."/>
            <person name="Umetsu J."/>
            <person name="Higashi K."/>
            <person name="Shibata D."/>
            <person name="Kamiya Y."/>
            <person name="Sato N."/>
            <person name="Nakamura Y."/>
            <person name="Tabata S."/>
            <person name="Ida S."/>
            <person name="Kurokawa K."/>
            <person name="Ohta H."/>
        </authorList>
    </citation>
    <scope>NUCLEOTIDE SEQUENCE [LARGE SCALE GENOMIC DNA]</scope>
    <source>
        <strain evidence="3 4">NIES-2285</strain>
    </source>
</reference>
<sequence length="372" mass="41115">MASKAERSRAPFFTKWAFRRSRKAHCSSSKNSIIESPALKTSWDPQPELGKASVGVQTDAPATIFVSTQTDPDAAKPAADEVKAFAQQNEDLRARVAVLAKAQADARTEAAALRAENASLQLNLSETENEHKKEVSGLREALESHREVCRRSDDERERFRYVLACNGQEGSVPRSVLASAPESLLYKIVLRGLGLRARRQGARALNVPSATVARHWNLQRLVDGLEVPGVTVTNDADLRGFKARCTFVSVMKQLSAGKEDLCCVFPGPQERYWAVEISDRGPTLGSVIPMTVPKSRLGDLQGIKVRSMKFRLLLRSEDPVMESAHEEFPCGEELCIRFDWVTLGGYGLQQILSEPLARAPDSLVIEVEVRYV</sequence>
<evidence type="ECO:0000313" key="3">
    <source>
        <dbReference type="EMBL" id="GAQ86310.1"/>
    </source>
</evidence>